<keyword evidence="1" id="KW-0732">Signal</keyword>
<dbReference type="eggNOG" id="ENOG5030WNS">
    <property type="taxonomic scope" value="Bacteria"/>
</dbReference>
<name>H1XZH6_9SPHI</name>
<feature type="signal peptide" evidence="1">
    <location>
        <begin position="1"/>
        <end position="19"/>
    </location>
</feature>
<evidence type="ECO:0000313" key="3">
    <source>
        <dbReference type="Proteomes" id="UP000002774"/>
    </source>
</evidence>
<proteinExistence type="predicted"/>
<accession>H1XZH6</accession>
<dbReference type="STRING" id="714943.Mucpa_2505"/>
<evidence type="ECO:0000256" key="1">
    <source>
        <dbReference type="SAM" id="SignalP"/>
    </source>
</evidence>
<dbReference type="Proteomes" id="UP000002774">
    <property type="component" value="Chromosome"/>
</dbReference>
<sequence length="178" mass="20446">MRVFFLALAMLFLCNWSLAGDGSPDLKALRKKLIQAIDSQHTTDSLYTMLDRLHQKTPLTTAYLGALGALKAKHTWNPYFKIKYLNLSEKLMQQAVDEEPHNIEILFMRFSIQHNVPGFLGYAKNLVTDREEMITQLSRKNYGTADRELTISIIKFLIDSRRCTPQENVKLDKQLAAL</sequence>
<dbReference type="EMBL" id="CM001403">
    <property type="protein sequence ID" value="EHQ26620.1"/>
    <property type="molecule type" value="Genomic_DNA"/>
</dbReference>
<organism evidence="2 3">
    <name type="scientific">Mucilaginibacter paludis DSM 18603</name>
    <dbReference type="NCBI Taxonomy" id="714943"/>
    <lineage>
        <taxon>Bacteria</taxon>
        <taxon>Pseudomonadati</taxon>
        <taxon>Bacteroidota</taxon>
        <taxon>Sphingobacteriia</taxon>
        <taxon>Sphingobacteriales</taxon>
        <taxon>Sphingobacteriaceae</taxon>
        <taxon>Mucilaginibacter</taxon>
    </lineage>
</organism>
<dbReference type="RefSeq" id="WP_008506735.1">
    <property type="nucleotide sequence ID" value="NZ_CM001403.1"/>
</dbReference>
<dbReference type="AlphaFoldDB" id="H1XZH6"/>
<protein>
    <submittedName>
        <fullName evidence="2">Uncharacterized protein</fullName>
    </submittedName>
</protein>
<feature type="chain" id="PRO_5003558044" evidence="1">
    <location>
        <begin position="20"/>
        <end position="178"/>
    </location>
</feature>
<reference evidence="2" key="1">
    <citation type="submission" date="2011-09" db="EMBL/GenBank/DDBJ databases">
        <title>The permanent draft genome of Mucilaginibacter paludis DSM 18603.</title>
        <authorList>
            <consortium name="US DOE Joint Genome Institute (JGI-PGF)"/>
            <person name="Lucas S."/>
            <person name="Han J."/>
            <person name="Lapidus A."/>
            <person name="Bruce D."/>
            <person name="Goodwin L."/>
            <person name="Pitluck S."/>
            <person name="Peters L."/>
            <person name="Kyrpides N."/>
            <person name="Mavromatis K."/>
            <person name="Ivanova N."/>
            <person name="Mikhailova N."/>
            <person name="Held B."/>
            <person name="Detter J.C."/>
            <person name="Tapia R."/>
            <person name="Han C."/>
            <person name="Land M."/>
            <person name="Hauser L."/>
            <person name="Markowitz V."/>
            <person name="Cheng J.-F."/>
            <person name="Hugenholtz P."/>
            <person name="Woyke T."/>
            <person name="Wu D."/>
            <person name="Tindall B."/>
            <person name="Brambilla E."/>
            <person name="Klenk H.-P."/>
            <person name="Eisen J.A."/>
        </authorList>
    </citation>
    <scope>NUCLEOTIDE SEQUENCE [LARGE SCALE GENOMIC DNA]</scope>
    <source>
        <strain evidence="2">DSM 18603</strain>
    </source>
</reference>
<keyword evidence="3" id="KW-1185">Reference proteome</keyword>
<evidence type="ECO:0000313" key="2">
    <source>
        <dbReference type="EMBL" id="EHQ26620.1"/>
    </source>
</evidence>
<gene>
    <name evidence="2" type="ORF">Mucpa_2505</name>
</gene>
<dbReference type="OrthoDB" id="663842at2"/>
<dbReference type="HOGENOM" id="CLU_129833_1_0_10"/>